<reference evidence="2 3" key="1">
    <citation type="submission" date="2016-11" db="EMBL/GenBank/DDBJ databases">
        <authorList>
            <person name="Jaros S."/>
            <person name="Januszkiewicz K."/>
            <person name="Wedrychowicz H."/>
        </authorList>
    </citation>
    <scope>NUCLEOTIDE SEQUENCE [LARGE SCALE GENOMIC DNA]</scope>
    <source>
        <strain evidence="2 3">DSM 45627</strain>
    </source>
</reference>
<accession>A0A1M5HB11</accession>
<name>A0A1M5HB11_9ACTN</name>
<organism evidence="2 3">
    <name type="scientific">Jatrophihabitans endophyticus</name>
    <dbReference type="NCBI Taxonomy" id="1206085"/>
    <lineage>
        <taxon>Bacteria</taxon>
        <taxon>Bacillati</taxon>
        <taxon>Actinomycetota</taxon>
        <taxon>Actinomycetes</taxon>
        <taxon>Jatrophihabitantales</taxon>
        <taxon>Jatrophihabitantaceae</taxon>
        <taxon>Jatrophihabitans</taxon>
    </lineage>
</organism>
<keyword evidence="3" id="KW-1185">Reference proteome</keyword>
<dbReference type="STRING" id="1206085.SAMN05443575_1457"/>
<evidence type="ECO:0000313" key="2">
    <source>
        <dbReference type="EMBL" id="SHG13165.1"/>
    </source>
</evidence>
<evidence type="ECO:0000259" key="1">
    <source>
        <dbReference type="Pfam" id="PF14082"/>
    </source>
</evidence>
<dbReference type="InterPro" id="IPR025359">
    <property type="entry name" value="SduA_C"/>
</dbReference>
<feature type="domain" description="Shedu protein SduA C-terminal" evidence="1">
    <location>
        <begin position="185"/>
        <end position="334"/>
    </location>
</feature>
<dbReference type="Proteomes" id="UP000186132">
    <property type="component" value="Unassembled WGS sequence"/>
</dbReference>
<dbReference type="Pfam" id="PF14082">
    <property type="entry name" value="SduA_C"/>
    <property type="match status" value="1"/>
</dbReference>
<gene>
    <name evidence="2" type="ORF">SAMN05443575_1457</name>
</gene>
<dbReference type="RefSeq" id="WP_073388112.1">
    <property type="nucleotide sequence ID" value="NZ_FQVU01000002.1"/>
</dbReference>
<dbReference type="AlphaFoldDB" id="A0A1M5HB11"/>
<protein>
    <recommendedName>
        <fullName evidence="1">Shedu protein SduA C-terminal domain-containing protein</fullName>
    </recommendedName>
</protein>
<dbReference type="OrthoDB" id="5148202at2"/>
<proteinExistence type="predicted"/>
<evidence type="ECO:0000313" key="3">
    <source>
        <dbReference type="Proteomes" id="UP000186132"/>
    </source>
</evidence>
<sequence length="348" mass="39054">MEEDREDNLASAFHAWTRDQSSNPRVLRTEGVEIYRGPQVYKSATLRTFGDRDAGSVSRTELRFGSYRRKDFEPGYDFDHPDRTWHCNDEQIDRVRALLNGDFLEDGYYLRVERGSSLSGLAEAMRDGAVDAESIADLIAALAAVPGVTEALASTDLVQFVTGAVEREKQRAGIARLQSAVEDSDSSEQDLQSILEDHWWMFGGRYVSAAARRKLTLLDQFDIPLIRADGALHVVELKKAYIPRLVIEHRNHVALGPDVHFAVSQAQNYLAALDRQETVIRSEFGLDCRRAFATVVVGHPMHCTGFDSKRISEALRIYNGHLSRVEVITYEELIHGASRSIAITSEED</sequence>
<dbReference type="EMBL" id="FQVU01000002">
    <property type="protein sequence ID" value="SHG13165.1"/>
    <property type="molecule type" value="Genomic_DNA"/>
</dbReference>